<comment type="caution">
    <text evidence="6">The sequence shown here is derived from an EMBL/GenBank/DDBJ whole genome shotgun (WGS) entry which is preliminary data.</text>
</comment>
<dbReference type="SMART" id="SM01410">
    <property type="entry name" value="DIM1"/>
    <property type="match status" value="1"/>
</dbReference>
<dbReference type="EMBL" id="JASSZA010000006">
    <property type="protein sequence ID" value="KAK2108742.1"/>
    <property type="molecule type" value="Genomic_DNA"/>
</dbReference>
<keyword evidence="3" id="KW-0507">mRNA processing</keyword>
<evidence type="ECO:0000256" key="4">
    <source>
        <dbReference type="ARBA" id="ARBA00023187"/>
    </source>
</evidence>
<accession>A0ABQ9VK93</accession>
<evidence type="ECO:0000256" key="2">
    <source>
        <dbReference type="ARBA" id="ARBA00008241"/>
    </source>
</evidence>
<evidence type="ECO:0000313" key="7">
    <source>
        <dbReference type="Proteomes" id="UP001266305"/>
    </source>
</evidence>
<dbReference type="PANTHER" id="PTHR12052">
    <property type="entry name" value="THIOREDOXIN-LIKE PROTEN 4A, 4B"/>
    <property type="match status" value="1"/>
</dbReference>
<dbReference type="Gene3D" id="3.40.30.10">
    <property type="entry name" value="Glutaredoxin"/>
    <property type="match status" value="1"/>
</dbReference>
<organism evidence="6 7">
    <name type="scientific">Saguinus oedipus</name>
    <name type="common">Cotton-top tamarin</name>
    <name type="synonym">Oedipomidas oedipus</name>
    <dbReference type="NCBI Taxonomy" id="9490"/>
    <lineage>
        <taxon>Eukaryota</taxon>
        <taxon>Metazoa</taxon>
        <taxon>Chordata</taxon>
        <taxon>Craniata</taxon>
        <taxon>Vertebrata</taxon>
        <taxon>Euteleostomi</taxon>
        <taxon>Mammalia</taxon>
        <taxon>Eutheria</taxon>
        <taxon>Euarchontoglires</taxon>
        <taxon>Primates</taxon>
        <taxon>Haplorrhini</taxon>
        <taxon>Platyrrhini</taxon>
        <taxon>Cebidae</taxon>
        <taxon>Callitrichinae</taxon>
        <taxon>Saguinus</taxon>
    </lineage>
</organism>
<dbReference type="Proteomes" id="UP001266305">
    <property type="component" value="Unassembled WGS sequence"/>
</dbReference>
<comment type="similarity">
    <text evidence="2">Belongs to the DIM1 family.</text>
</comment>
<evidence type="ECO:0000256" key="3">
    <source>
        <dbReference type="ARBA" id="ARBA00022664"/>
    </source>
</evidence>
<reference evidence="6 7" key="1">
    <citation type="submission" date="2023-05" db="EMBL/GenBank/DDBJ databases">
        <title>B98-5 Cell Line De Novo Hybrid Assembly: An Optical Mapping Approach.</title>
        <authorList>
            <person name="Kananen K."/>
            <person name="Auerbach J.A."/>
            <person name="Kautto E."/>
            <person name="Blachly J.S."/>
        </authorList>
    </citation>
    <scope>NUCLEOTIDE SEQUENCE [LARGE SCALE GENOMIC DNA]</scope>
    <source>
        <strain evidence="6">B95-8</strain>
        <tissue evidence="6">Cell line</tissue>
    </source>
</reference>
<keyword evidence="5" id="KW-0539">Nucleus</keyword>
<evidence type="ECO:0000313" key="6">
    <source>
        <dbReference type="EMBL" id="KAK2108742.1"/>
    </source>
</evidence>
<dbReference type="InterPro" id="IPR036249">
    <property type="entry name" value="Thioredoxin-like_sf"/>
</dbReference>
<comment type="subcellular location">
    <subcellularLocation>
        <location evidence="1">Nucleus</location>
    </subcellularLocation>
</comment>
<dbReference type="SUPFAM" id="SSF52833">
    <property type="entry name" value="Thioredoxin-like"/>
    <property type="match status" value="1"/>
</dbReference>
<keyword evidence="4" id="KW-0508">mRNA splicing</keyword>
<keyword evidence="7" id="KW-1185">Reference proteome</keyword>
<feature type="non-terminal residue" evidence="6">
    <location>
        <position position="110"/>
    </location>
</feature>
<evidence type="ECO:0000256" key="5">
    <source>
        <dbReference type="ARBA" id="ARBA00023242"/>
    </source>
</evidence>
<sequence length="110" mass="13149">MSQTLLHLHSSWQVDQPILPEEDHMVVIRFCNDWDSTCMKMDKVLYSIIEKVKDFAVIFLVDITKVPDFNKMYELYDPCTIRFFFRNKHIMIVLGTGNKINWAMEDKQEM</sequence>
<gene>
    <name evidence="6" type="primary">TXNL4A_1</name>
    <name evidence="6" type="ORF">P7K49_013907</name>
</gene>
<dbReference type="PANTHER" id="PTHR12052:SF5">
    <property type="entry name" value="THIOREDOXIN-LIKE PROTEIN 4A"/>
    <property type="match status" value="1"/>
</dbReference>
<dbReference type="InterPro" id="IPR004123">
    <property type="entry name" value="Dim1"/>
</dbReference>
<name>A0ABQ9VK93_SAGOE</name>
<evidence type="ECO:0000256" key="1">
    <source>
        <dbReference type="ARBA" id="ARBA00004123"/>
    </source>
</evidence>
<dbReference type="PIRSF" id="PIRSF017199">
    <property type="entry name" value="mRNA_splic_U5"/>
    <property type="match status" value="1"/>
</dbReference>
<proteinExistence type="inferred from homology"/>
<dbReference type="Pfam" id="PF02966">
    <property type="entry name" value="DIM1"/>
    <property type="match status" value="1"/>
</dbReference>
<protein>
    <submittedName>
        <fullName evidence="6">Thioredoxin-like 4A</fullName>
    </submittedName>
</protein>